<protein>
    <submittedName>
        <fullName evidence="6">IstB ATP binding domain-containing protein</fullName>
    </submittedName>
</protein>
<evidence type="ECO:0000256" key="2">
    <source>
        <dbReference type="ARBA" id="ARBA00022741"/>
    </source>
</evidence>
<organism evidence="6 7">
    <name type="scientific">Caballeronia glebae</name>
    <dbReference type="NCBI Taxonomy" id="1777143"/>
    <lineage>
        <taxon>Bacteria</taxon>
        <taxon>Pseudomonadati</taxon>
        <taxon>Pseudomonadota</taxon>
        <taxon>Betaproteobacteria</taxon>
        <taxon>Burkholderiales</taxon>
        <taxon>Burkholderiaceae</taxon>
        <taxon>Caballeronia</taxon>
    </lineage>
</organism>
<dbReference type="InterPro" id="IPR047661">
    <property type="entry name" value="IstB"/>
</dbReference>
<feature type="region of interest" description="Disordered" evidence="4">
    <location>
        <begin position="248"/>
        <end position="273"/>
    </location>
</feature>
<accession>A0A158CRK1</accession>
<dbReference type="RefSeq" id="WP_086972717.1">
    <property type="nucleotide sequence ID" value="NZ_FCOJ02000056.1"/>
</dbReference>
<feature type="domain" description="AAA+ ATPase" evidence="5">
    <location>
        <begin position="105"/>
        <end position="237"/>
    </location>
</feature>
<keyword evidence="2" id="KW-0547">Nucleotide-binding</keyword>
<evidence type="ECO:0000256" key="3">
    <source>
        <dbReference type="ARBA" id="ARBA00022840"/>
    </source>
</evidence>
<dbReference type="GO" id="GO:0005524">
    <property type="term" value="F:ATP binding"/>
    <property type="evidence" value="ECO:0007669"/>
    <property type="project" value="UniProtKB-KW"/>
</dbReference>
<dbReference type="PANTHER" id="PTHR30050">
    <property type="entry name" value="CHROMOSOMAL REPLICATION INITIATOR PROTEIN DNAA"/>
    <property type="match status" value="1"/>
</dbReference>
<keyword evidence="7" id="KW-1185">Reference proteome</keyword>
<dbReference type="InterPro" id="IPR003593">
    <property type="entry name" value="AAA+_ATPase"/>
</dbReference>
<comment type="caution">
    <text evidence="6">The sequence shown here is derived from an EMBL/GenBank/DDBJ whole genome shotgun (WGS) entry which is preliminary data.</text>
</comment>
<evidence type="ECO:0000256" key="4">
    <source>
        <dbReference type="SAM" id="MobiDB-lite"/>
    </source>
</evidence>
<dbReference type="SMART" id="SM00382">
    <property type="entry name" value="AAA"/>
    <property type="match status" value="1"/>
</dbReference>
<keyword evidence="3" id="KW-0067">ATP-binding</keyword>
<dbReference type="Gene3D" id="3.40.50.300">
    <property type="entry name" value="P-loop containing nucleotide triphosphate hydrolases"/>
    <property type="match status" value="1"/>
</dbReference>
<evidence type="ECO:0000313" key="6">
    <source>
        <dbReference type="EMBL" id="SAK85004.1"/>
    </source>
</evidence>
<evidence type="ECO:0000313" key="7">
    <source>
        <dbReference type="Proteomes" id="UP000054596"/>
    </source>
</evidence>
<dbReference type="InterPro" id="IPR002611">
    <property type="entry name" value="IstB_ATP-bd"/>
</dbReference>
<sequence>MNAPAIYDAARMGLMLTELRLPTIARLWAEFAQRSDKEGWPSTRLLGALLEHELAERAKRRIERHRVESHLDPSKTLEAFDFGLVPMVSKAHVMALASGDSWLEKGATILLFGPPGAGKSHLGSGIGHALIDAGYRVLFTRTGEIVQKLQAARQSLLLPSMLAKLDRFDLIILDDLSYVRKDQAETSVLFELIAERYERRSLLITANAAFSGWNDVFPDPSMTVAAIDRLVHHSTIFELNVESYRRRSADDNKRARRRQLHHPESEGATTMAS</sequence>
<gene>
    <name evidence="6" type="ORF">AWB82_05740</name>
</gene>
<dbReference type="PIRSF" id="PIRSF003073">
    <property type="entry name" value="DNAC_TnpB_IstB"/>
    <property type="match status" value="1"/>
</dbReference>
<dbReference type="EMBL" id="FCOJ02000056">
    <property type="protein sequence ID" value="SAK85004.1"/>
    <property type="molecule type" value="Genomic_DNA"/>
</dbReference>
<dbReference type="Pfam" id="PF01695">
    <property type="entry name" value="IstB_IS21"/>
    <property type="match status" value="1"/>
</dbReference>
<dbReference type="NCBIfam" id="NF006038">
    <property type="entry name" value="PRK08181.1"/>
    <property type="match status" value="1"/>
</dbReference>
<comment type="similarity">
    <text evidence="1">Belongs to the IS21/IS1162 putative ATP-binding protein family.</text>
</comment>
<dbReference type="SUPFAM" id="SSF52540">
    <property type="entry name" value="P-loop containing nucleoside triphosphate hydrolases"/>
    <property type="match status" value="1"/>
</dbReference>
<dbReference type="CDD" id="cd00009">
    <property type="entry name" value="AAA"/>
    <property type="match status" value="1"/>
</dbReference>
<dbReference type="PANTHER" id="PTHR30050:SF4">
    <property type="entry name" value="ATP-BINDING PROTEIN RV3427C IN INSERTION SEQUENCE-RELATED"/>
    <property type="match status" value="1"/>
</dbReference>
<reference evidence="6" key="1">
    <citation type="submission" date="2016-01" db="EMBL/GenBank/DDBJ databases">
        <authorList>
            <person name="Peeters C."/>
        </authorList>
    </citation>
    <scope>NUCLEOTIDE SEQUENCE [LARGE SCALE GENOMIC DNA]</scope>
    <source>
        <strain evidence="6">LMG 29325</strain>
    </source>
</reference>
<evidence type="ECO:0000259" key="5">
    <source>
        <dbReference type="SMART" id="SM00382"/>
    </source>
</evidence>
<dbReference type="Proteomes" id="UP000054596">
    <property type="component" value="Unassembled WGS sequence"/>
</dbReference>
<dbReference type="AlphaFoldDB" id="A0A158CRK1"/>
<dbReference type="NCBIfam" id="NF038214">
    <property type="entry name" value="IS21_help_AAA"/>
    <property type="match status" value="1"/>
</dbReference>
<dbReference type="OrthoDB" id="9773429at2"/>
<dbReference type="STRING" id="1777143.AWB82_05740"/>
<proteinExistence type="inferred from homology"/>
<dbReference type="GO" id="GO:0006260">
    <property type="term" value="P:DNA replication"/>
    <property type="evidence" value="ECO:0007669"/>
    <property type="project" value="TreeGrafter"/>
</dbReference>
<dbReference type="InterPro" id="IPR028350">
    <property type="entry name" value="DNAC/IstB-like"/>
</dbReference>
<name>A0A158CRK1_9BURK</name>
<evidence type="ECO:0000256" key="1">
    <source>
        <dbReference type="ARBA" id="ARBA00008059"/>
    </source>
</evidence>
<dbReference type="InterPro" id="IPR027417">
    <property type="entry name" value="P-loop_NTPase"/>
</dbReference>